<reference evidence="3" key="1">
    <citation type="journal article" date="2013" name="Proc. Natl. Acad. Sci. U.S.A.">
        <title>Improving the coverage of the cyanobacterial phylum using diversity-driven genome sequencing.</title>
        <authorList>
            <person name="Shih P.M."/>
            <person name="Wu D."/>
            <person name="Latifi A."/>
            <person name="Axen S.D."/>
            <person name="Fewer D.P."/>
            <person name="Talla E."/>
            <person name="Calteau A."/>
            <person name="Cai F."/>
            <person name="Tandeau de Marsac N."/>
            <person name="Rippka R."/>
            <person name="Herdman M."/>
            <person name="Sivonen K."/>
            <person name="Coursin T."/>
            <person name="Laurent T."/>
            <person name="Goodwin L."/>
            <person name="Nolan M."/>
            <person name="Davenport K.W."/>
            <person name="Han C.S."/>
            <person name="Rubin E.M."/>
            <person name="Eisen J.A."/>
            <person name="Woyke T."/>
            <person name="Gugger M."/>
            <person name="Kerfeld C.A."/>
        </authorList>
    </citation>
    <scope>NUCLEOTIDE SEQUENCE [LARGE SCALE GENOMIC DNA]</scope>
    <source>
        <strain evidence="3">ATCC 29371 / PCC 7437</strain>
    </source>
</reference>
<accession>K9XW33</accession>
<dbReference type="AlphaFoldDB" id="K9XW33"/>
<proteinExistence type="predicted"/>
<keyword evidence="1" id="KW-0732">Signal</keyword>
<evidence type="ECO:0000313" key="3">
    <source>
        <dbReference type="Proteomes" id="UP000010473"/>
    </source>
</evidence>
<dbReference type="RefSeq" id="WP_015193947.1">
    <property type="nucleotide sequence ID" value="NC_019748.1"/>
</dbReference>
<evidence type="ECO:0000313" key="2">
    <source>
        <dbReference type="EMBL" id="AFZ36279.1"/>
    </source>
</evidence>
<feature type="chain" id="PRO_5003938075" description="Outer membrane protein beta-barrel domain-containing protein" evidence="1">
    <location>
        <begin position="24"/>
        <end position="353"/>
    </location>
</feature>
<organism evidence="2 3">
    <name type="scientific">Stanieria cyanosphaera (strain ATCC 29371 / PCC 7437)</name>
    <dbReference type="NCBI Taxonomy" id="111780"/>
    <lineage>
        <taxon>Bacteria</taxon>
        <taxon>Bacillati</taxon>
        <taxon>Cyanobacteriota</taxon>
        <taxon>Cyanophyceae</taxon>
        <taxon>Pleurocapsales</taxon>
        <taxon>Dermocarpellaceae</taxon>
        <taxon>Stanieria</taxon>
    </lineage>
</organism>
<feature type="signal peptide" evidence="1">
    <location>
        <begin position="1"/>
        <end position="23"/>
    </location>
</feature>
<protein>
    <recommendedName>
        <fullName evidence="4">Outer membrane protein beta-barrel domain-containing protein</fullName>
    </recommendedName>
</protein>
<evidence type="ECO:0008006" key="4">
    <source>
        <dbReference type="Google" id="ProtNLM"/>
    </source>
</evidence>
<keyword evidence="3" id="KW-1185">Reference proteome</keyword>
<name>K9XW33_STAC7</name>
<dbReference type="KEGG" id="scs:Sta7437_2754"/>
<evidence type="ECO:0000256" key="1">
    <source>
        <dbReference type="SAM" id="SignalP"/>
    </source>
</evidence>
<gene>
    <name evidence="2" type="ordered locus">Sta7437_2754</name>
</gene>
<dbReference type="HOGENOM" id="CLU_051628_0_0_3"/>
<dbReference type="EMBL" id="CP003653">
    <property type="protein sequence ID" value="AFZ36279.1"/>
    <property type="molecule type" value="Genomic_DNA"/>
</dbReference>
<dbReference type="eggNOG" id="ENOG5031N09">
    <property type="taxonomic scope" value="Bacteria"/>
</dbReference>
<dbReference type="STRING" id="111780.Sta7437_2754"/>
<dbReference type="Proteomes" id="UP000010473">
    <property type="component" value="Chromosome"/>
</dbReference>
<sequence>MYKLNITWLTLVLVPISATSSLANPTSGLVSEQSSNNSVEILSNRVSTQASSLLDSEAQKSQFSISPTRLFAQLDESIEENQADVDDLLSAENSNSEVNSVDNEEIQKLQSELDEIKNRKPLRRNSGSPAITIANPYGFGGDGGRFYISPSFQSDTRYGNSDDSDGTLGMGVAFGNARKTVGAELSYGMASFGGSRDFGSGGFNMKVHRRLAENTAVAFGWNGFLNIGGGNDFQDSIYGVATQIVRLRENTNSPFSRLAISGGIGNGQYRSEDDMIEDKDTVNVFGSLALRVARPVSVITEWTGQDLAIGMSISPFPNLPITFTPALRDIAGAGDGARFVFGTAIGFGFGGRF</sequence>